<dbReference type="EMBL" id="JAUNZN010000003">
    <property type="protein sequence ID" value="KAK4825473.1"/>
    <property type="molecule type" value="Genomic_DNA"/>
</dbReference>
<dbReference type="GO" id="GO:0009615">
    <property type="term" value="P:response to virus"/>
    <property type="evidence" value="ECO:0007669"/>
    <property type="project" value="TreeGrafter"/>
</dbReference>
<comment type="caution">
    <text evidence="1">The sequence shown here is derived from an EMBL/GenBank/DDBJ whole genome shotgun (WGS) entry which is preliminary data.</text>
</comment>
<gene>
    <name evidence="1" type="ORF">QYF61_027628</name>
</gene>
<organism evidence="1 2">
    <name type="scientific">Mycteria americana</name>
    <name type="common">Wood stork</name>
    <dbReference type="NCBI Taxonomy" id="33587"/>
    <lineage>
        <taxon>Eukaryota</taxon>
        <taxon>Metazoa</taxon>
        <taxon>Chordata</taxon>
        <taxon>Craniata</taxon>
        <taxon>Vertebrata</taxon>
        <taxon>Euteleostomi</taxon>
        <taxon>Archelosauria</taxon>
        <taxon>Archosauria</taxon>
        <taxon>Dinosauria</taxon>
        <taxon>Saurischia</taxon>
        <taxon>Theropoda</taxon>
        <taxon>Coelurosauria</taxon>
        <taxon>Aves</taxon>
        <taxon>Neognathae</taxon>
        <taxon>Neoaves</taxon>
        <taxon>Aequornithes</taxon>
        <taxon>Ciconiiformes</taxon>
        <taxon>Ciconiidae</taxon>
        <taxon>Mycteria</taxon>
    </lineage>
</organism>
<dbReference type="PANTHER" id="PTHR48195:SF1">
    <property type="entry name" value="RIKEN CDNA 2410002F23 GENE"/>
    <property type="match status" value="1"/>
</dbReference>
<reference evidence="1 2" key="1">
    <citation type="journal article" date="2023" name="J. Hered.">
        <title>Chromosome-level genome of the wood stork (Mycteria americana) provides insight into avian chromosome evolution.</title>
        <authorList>
            <person name="Flamio R. Jr."/>
            <person name="Ramstad K.M."/>
        </authorList>
    </citation>
    <scope>NUCLEOTIDE SEQUENCE [LARGE SCALE GENOMIC DNA]</scope>
    <source>
        <strain evidence="1">JAX WOST 10</strain>
    </source>
</reference>
<dbReference type="GO" id="GO:0005794">
    <property type="term" value="C:Golgi apparatus"/>
    <property type="evidence" value="ECO:0007669"/>
    <property type="project" value="TreeGrafter"/>
</dbReference>
<evidence type="ECO:0000313" key="1">
    <source>
        <dbReference type="EMBL" id="KAK4825473.1"/>
    </source>
</evidence>
<proteinExistence type="predicted"/>
<protein>
    <submittedName>
        <fullName evidence="1">Uncharacterized protein</fullName>
    </submittedName>
</protein>
<evidence type="ECO:0000313" key="2">
    <source>
        <dbReference type="Proteomes" id="UP001333110"/>
    </source>
</evidence>
<name>A0AAN7PFY6_MYCAM</name>
<dbReference type="Proteomes" id="UP001333110">
    <property type="component" value="Unassembled WGS sequence"/>
</dbReference>
<sequence length="233" mass="26622">MEGHQDGWGWSIRAVRWVRELGLFSLGNRWFQGDLTAASGAYGKVRDEEASPKREQEKESEEAVCYAAEQSQEQEEEETEIINETETTRFLSLSELRDMQKDFSCQANDLILSWLVRCWDIGASGQELEGKEARQLGSLTKDKATDKGIGKKAEVLSLRRQLLSSVKGKYPFKEELVNSYGIYNSALQSKWTTIEGGIQYMRELAVVEVTYNNLDDDQAPKDPDEIRCTWSMW</sequence>
<accession>A0AAN7PFY6</accession>
<dbReference type="PANTHER" id="PTHR48195">
    <property type="entry name" value="FRIEND VIRUS SUSCEPTIBILITY PROTEIN 1"/>
    <property type="match status" value="1"/>
</dbReference>
<keyword evidence="2" id="KW-1185">Reference proteome</keyword>
<dbReference type="AlphaFoldDB" id="A0AAN7PFY6"/>
<dbReference type="InterPro" id="IPR053270">
    <property type="entry name" value="Fv1_restriction_factor"/>
</dbReference>